<sequence>MHFMLHFYASTHDLSGKKKNARWPLRPARPPATAAAAGRYALSQHTHQRPPPDGASSGGMAAEQTTARCLVAPPPLARRPTRTRAGTARMSAALPRTPPDGVPASTVTGGVERRCAWSAQT</sequence>
<organism evidence="3">
    <name type="scientific">Emiliania huxleyi</name>
    <name type="common">Coccolithophore</name>
    <name type="synonym">Pontosphaera huxleyi</name>
    <dbReference type="NCBI Taxonomy" id="2903"/>
    <lineage>
        <taxon>Eukaryota</taxon>
        <taxon>Haptista</taxon>
        <taxon>Haptophyta</taxon>
        <taxon>Prymnesiophyceae</taxon>
        <taxon>Isochrysidales</taxon>
        <taxon>Noelaerhabdaceae</taxon>
        <taxon>Emiliania</taxon>
    </lineage>
</organism>
<evidence type="ECO:0000313" key="3">
    <source>
        <dbReference type="EMBL" id="CAE0566251.1"/>
    </source>
</evidence>
<accession>A0A6V2T2G4</accession>
<dbReference type="EMBL" id="HBIR01035516">
    <property type="protein sequence ID" value="CAE0566254.1"/>
    <property type="molecule type" value="Transcribed_RNA"/>
</dbReference>
<dbReference type="EMBL" id="HBIR01035512">
    <property type="protein sequence ID" value="CAE0566248.1"/>
    <property type="molecule type" value="Transcribed_RNA"/>
</dbReference>
<evidence type="ECO:0000256" key="1">
    <source>
        <dbReference type="SAM" id="MobiDB-lite"/>
    </source>
</evidence>
<dbReference type="EMBL" id="HBIR01035514">
    <property type="protein sequence ID" value="CAE0566251.1"/>
    <property type="molecule type" value="Transcribed_RNA"/>
</dbReference>
<dbReference type="AlphaFoldDB" id="A0A6V2T2G4"/>
<protein>
    <submittedName>
        <fullName evidence="3">Uncharacterized protein</fullName>
    </submittedName>
</protein>
<gene>
    <name evidence="2" type="ORF">EHUX00137_LOCUS27687</name>
    <name evidence="3" type="ORF">EHUX00137_LOCUS27689</name>
    <name evidence="4" type="ORF">EHUX00137_LOCUS27691</name>
</gene>
<reference evidence="3" key="1">
    <citation type="submission" date="2021-01" db="EMBL/GenBank/DDBJ databases">
        <authorList>
            <person name="Corre E."/>
            <person name="Pelletier E."/>
            <person name="Niang G."/>
            <person name="Scheremetjew M."/>
            <person name="Finn R."/>
            <person name="Kale V."/>
            <person name="Holt S."/>
            <person name="Cochrane G."/>
            <person name="Meng A."/>
            <person name="Brown T."/>
            <person name="Cohen L."/>
        </authorList>
    </citation>
    <scope>NUCLEOTIDE SEQUENCE</scope>
    <source>
        <strain evidence="3">379</strain>
    </source>
</reference>
<evidence type="ECO:0000313" key="4">
    <source>
        <dbReference type="EMBL" id="CAE0566254.1"/>
    </source>
</evidence>
<feature type="compositionally biased region" description="Low complexity" evidence="1">
    <location>
        <begin position="22"/>
        <end position="41"/>
    </location>
</feature>
<name>A0A6V2T2G4_EMIHU</name>
<evidence type="ECO:0000313" key="2">
    <source>
        <dbReference type="EMBL" id="CAE0566248.1"/>
    </source>
</evidence>
<proteinExistence type="predicted"/>
<feature type="region of interest" description="Disordered" evidence="1">
    <location>
        <begin position="14"/>
        <end position="111"/>
    </location>
</feature>